<keyword evidence="7" id="KW-0804">Transcription</keyword>
<evidence type="ECO:0000256" key="2">
    <source>
        <dbReference type="ARBA" id="ARBA00022490"/>
    </source>
</evidence>
<dbReference type="RefSeq" id="WP_257442021.1">
    <property type="nucleotide sequence ID" value="NZ_JANIPJ010000001.1"/>
</dbReference>
<dbReference type="Pfam" id="PF12833">
    <property type="entry name" value="HTH_18"/>
    <property type="match status" value="1"/>
</dbReference>
<dbReference type="PRINTS" id="PR00032">
    <property type="entry name" value="HTHARAC"/>
</dbReference>
<evidence type="ECO:0000256" key="3">
    <source>
        <dbReference type="ARBA" id="ARBA00022553"/>
    </source>
</evidence>
<dbReference type="GO" id="GO:0005737">
    <property type="term" value="C:cytoplasm"/>
    <property type="evidence" value="ECO:0007669"/>
    <property type="project" value="UniProtKB-SubCell"/>
</dbReference>
<dbReference type="GO" id="GO:0000160">
    <property type="term" value="P:phosphorelay signal transduction system"/>
    <property type="evidence" value="ECO:0007669"/>
    <property type="project" value="UniProtKB-KW"/>
</dbReference>
<feature type="domain" description="Response regulatory" evidence="10">
    <location>
        <begin position="3"/>
        <end position="120"/>
    </location>
</feature>
<dbReference type="Pfam" id="PF00072">
    <property type="entry name" value="Response_reg"/>
    <property type="match status" value="1"/>
</dbReference>
<dbReference type="PROSITE" id="PS01124">
    <property type="entry name" value="HTH_ARAC_FAMILY_2"/>
    <property type="match status" value="1"/>
</dbReference>
<keyword evidence="4" id="KW-0902">Two-component regulatory system</keyword>
<dbReference type="InterPro" id="IPR020449">
    <property type="entry name" value="Tscrpt_reg_AraC-type_HTH"/>
</dbReference>
<dbReference type="SMART" id="SM00342">
    <property type="entry name" value="HTH_ARAC"/>
    <property type="match status" value="1"/>
</dbReference>
<dbReference type="PANTHER" id="PTHR42713">
    <property type="entry name" value="HISTIDINE KINASE-RELATED"/>
    <property type="match status" value="1"/>
</dbReference>
<evidence type="ECO:0000256" key="5">
    <source>
        <dbReference type="ARBA" id="ARBA00023015"/>
    </source>
</evidence>
<dbReference type="Pfam" id="PF17853">
    <property type="entry name" value="GGDEF_2"/>
    <property type="match status" value="1"/>
</dbReference>
<gene>
    <name evidence="11" type="ORF">NQZ67_01210</name>
</gene>
<dbReference type="Gene3D" id="1.10.10.60">
    <property type="entry name" value="Homeodomain-like"/>
    <property type="match status" value="2"/>
</dbReference>
<proteinExistence type="predicted"/>
<keyword evidence="12" id="KW-1185">Reference proteome</keyword>
<dbReference type="PROSITE" id="PS50110">
    <property type="entry name" value="RESPONSE_REGULATORY"/>
    <property type="match status" value="1"/>
</dbReference>
<evidence type="ECO:0000259" key="9">
    <source>
        <dbReference type="PROSITE" id="PS01124"/>
    </source>
</evidence>
<keyword evidence="3 8" id="KW-0597">Phosphoprotein</keyword>
<evidence type="ECO:0000256" key="1">
    <source>
        <dbReference type="ARBA" id="ARBA00004496"/>
    </source>
</evidence>
<feature type="domain" description="HTH araC/xylS-type" evidence="9">
    <location>
        <begin position="416"/>
        <end position="513"/>
    </location>
</feature>
<dbReference type="InterPro" id="IPR041522">
    <property type="entry name" value="CdaR_GGDEF"/>
</dbReference>
<organism evidence="11 12">
    <name type="scientific">Paenibacillus soyae</name>
    <dbReference type="NCBI Taxonomy" id="2969249"/>
    <lineage>
        <taxon>Bacteria</taxon>
        <taxon>Bacillati</taxon>
        <taxon>Bacillota</taxon>
        <taxon>Bacilli</taxon>
        <taxon>Bacillales</taxon>
        <taxon>Paenibacillaceae</taxon>
        <taxon>Paenibacillus</taxon>
    </lineage>
</organism>
<comment type="subcellular location">
    <subcellularLocation>
        <location evidence="1">Cytoplasm</location>
    </subcellularLocation>
</comment>
<dbReference type="CDD" id="cd17536">
    <property type="entry name" value="REC_YesN-like"/>
    <property type="match status" value="1"/>
</dbReference>
<dbReference type="EMBL" id="JANIPJ010000001">
    <property type="protein sequence ID" value="MCR2802487.1"/>
    <property type="molecule type" value="Genomic_DNA"/>
</dbReference>
<dbReference type="AlphaFoldDB" id="A0A9X2MLY1"/>
<dbReference type="GO" id="GO:0043565">
    <property type="term" value="F:sequence-specific DNA binding"/>
    <property type="evidence" value="ECO:0007669"/>
    <property type="project" value="InterPro"/>
</dbReference>
<dbReference type="Gene3D" id="3.40.50.2300">
    <property type="match status" value="1"/>
</dbReference>
<dbReference type="PROSITE" id="PS00041">
    <property type="entry name" value="HTH_ARAC_FAMILY_1"/>
    <property type="match status" value="1"/>
</dbReference>
<dbReference type="InterPro" id="IPR051552">
    <property type="entry name" value="HptR"/>
</dbReference>
<keyword evidence="5" id="KW-0805">Transcription regulation</keyword>
<feature type="modified residue" description="4-aspartylphosphate" evidence="8">
    <location>
        <position position="55"/>
    </location>
</feature>
<keyword evidence="6" id="KW-0238">DNA-binding</keyword>
<comment type="caution">
    <text evidence="11">The sequence shown here is derived from an EMBL/GenBank/DDBJ whole genome shotgun (WGS) entry which is preliminary data.</text>
</comment>
<sequence>MIKVLIVDDEPKQREGLRAVIDWQSYGFTVMDTAANGNEALDKYKEIRPDLVIADIRMPGMDGLQLAGKLRAMDNKLHILILSGYADFDYAKKAMAHRADGYLMKPVDEDELVDYLTRIKEQIERERYAERWQQATTEWGREAFIRSLLNGAAEEKGSLEQEAEHLGLRWSSYQVLLLSVHQNDDELDADVQAGLQRLLTELFERPGRGYVFTNQSKIGVLLKEPILSVEKDEIYKEIQRELQKSDTEFSVSIGPKVHSLSEIASSYAAARDLNKKHFFIGDGQLLCPDMDQTGEQAAAAEQSRSTETCKEQLYYALEVGNKETMQALLRQTGQSLMAQGYGEGEIKRRFVELLTSILGKGLKQSPQLQSRSEEYSDYIAEIYKVRTLQGVYDKAGHFLEQMMSQLSEGGNHREVKMMLDLIHRNFSDNLKLETLSGIFNYNSAYLGKLFKNVTGEYFNTYLDKVRIEKAKALLEEGMKVYQVAEKVGYTNVDYFHTKFRKYVGTSPSAYRKTAHHA</sequence>
<reference evidence="11" key="1">
    <citation type="submission" date="2022-08" db="EMBL/GenBank/DDBJ databases">
        <title>The genomic sequence of strain Paenibacillus sp. SCIV0701.</title>
        <authorList>
            <person name="Zhao H."/>
        </authorList>
    </citation>
    <scope>NUCLEOTIDE SEQUENCE</scope>
    <source>
        <strain evidence="11">SCIV0701</strain>
    </source>
</reference>
<evidence type="ECO:0000256" key="7">
    <source>
        <dbReference type="ARBA" id="ARBA00023163"/>
    </source>
</evidence>
<dbReference type="InterPro" id="IPR018060">
    <property type="entry name" value="HTH_AraC"/>
</dbReference>
<evidence type="ECO:0000256" key="6">
    <source>
        <dbReference type="ARBA" id="ARBA00023125"/>
    </source>
</evidence>
<evidence type="ECO:0000256" key="4">
    <source>
        <dbReference type="ARBA" id="ARBA00023012"/>
    </source>
</evidence>
<dbReference type="InterPro" id="IPR001789">
    <property type="entry name" value="Sig_transdc_resp-reg_receiver"/>
</dbReference>
<dbReference type="InterPro" id="IPR018062">
    <property type="entry name" value="HTH_AraC-typ_CS"/>
</dbReference>
<accession>A0A9X2MLY1</accession>
<name>A0A9X2MLY1_9BACL</name>
<dbReference type="GO" id="GO:0003700">
    <property type="term" value="F:DNA-binding transcription factor activity"/>
    <property type="evidence" value="ECO:0007669"/>
    <property type="project" value="InterPro"/>
</dbReference>
<dbReference type="SMART" id="SM00448">
    <property type="entry name" value="REC"/>
    <property type="match status" value="1"/>
</dbReference>
<dbReference type="InterPro" id="IPR009057">
    <property type="entry name" value="Homeodomain-like_sf"/>
</dbReference>
<keyword evidence="2" id="KW-0963">Cytoplasm</keyword>
<dbReference type="PANTHER" id="PTHR42713:SF3">
    <property type="entry name" value="TRANSCRIPTIONAL REGULATORY PROTEIN HPTR"/>
    <property type="match status" value="1"/>
</dbReference>
<evidence type="ECO:0000313" key="11">
    <source>
        <dbReference type="EMBL" id="MCR2802487.1"/>
    </source>
</evidence>
<dbReference type="SUPFAM" id="SSF46689">
    <property type="entry name" value="Homeodomain-like"/>
    <property type="match status" value="1"/>
</dbReference>
<dbReference type="Proteomes" id="UP001141950">
    <property type="component" value="Unassembled WGS sequence"/>
</dbReference>
<evidence type="ECO:0000259" key="10">
    <source>
        <dbReference type="PROSITE" id="PS50110"/>
    </source>
</evidence>
<dbReference type="InterPro" id="IPR011006">
    <property type="entry name" value="CheY-like_superfamily"/>
</dbReference>
<evidence type="ECO:0000256" key="8">
    <source>
        <dbReference type="PROSITE-ProRule" id="PRU00169"/>
    </source>
</evidence>
<dbReference type="SUPFAM" id="SSF52172">
    <property type="entry name" value="CheY-like"/>
    <property type="match status" value="1"/>
</dbReference>
<protein>
    <submittedName>
        <fullName evidence="11">Response regulator transcription factor</fullName>
    </submittedName>
</protein>
<evidence type="ECO:0000313" key="12">
    <source>
        <dbReference type="Proteomes" id="UP001141950"/>
    </source>
</evidence>